<feature type="transmembrane region" description="Helical" evidence="1">
    <location>
        <begin position="140"/>
        <end position="160"/>
    </location>
</feature>
<keyword evidence="3" id="KW-1185">Reference proteome</keyword>
<feature type="transmembrane region" description="Helical" evidence="1">
    <location>
        <begin position="114"/>
        <end position="134"/>
    </location>
</feature>
<dbReference type="Pfam" id="PF03729">
    <property type="entry name" value="DUF308"/>
    <property type="match status" value="2"/>
</dbReference>
<proteinExistence type="predicted"/>
<keyword evidence="1" id="KW-1133">Transmembrane helix</keyword>
<sequence>MWLRAILFIVFGLLIAIQPGMLIDFSIKVIALYLLIMGIIGLVNGLRERSASSNGSMNTTTVFGIIELVGALFVWLFAKPLLSLLPFVIGVVLLIHGINYIMQVRSNKRYVNSSTLPSYIYGALVVVVGFIMIFNPFGSLTVLFSIFGWVLVVMGIAEIFGTRVFK</sequence>
<dbReference type="STRING" id="1423735.FC15_GL000850"/>
<keyword evidence="1" id="KW-0812">Transmembrane</keyword>
<dbReference type="PATRIC" id="fig|1423735.3.peg.884"/>
<evidence type="ECO:0000256" key="1">
    <source>
        <dbReference type="SAM" id="Phobius"/>
    </source>
</evidence>
<organism evidence="2 3">
    <name type="scientific">Lapidilactobacillus concavus DSM 17758</name>
    <dbReference type="NCBI Taxonomy" id="1423735"/>
    <lineage>
        <taxon>Bacteria</taxon>
        <taxon>Bacillati</taxon>
        <taxon>Bacillota</taxon>
        <taxon>Bacilli</taxon>
        <taxon>Lactobacillales</taxon>
        <taxon>Lactobacillaceae</taxon>
        <taxon>Lapidilactobacillus</taxon>
    </lineage>
</organism>
<dbReference type="InterPro" id="IPR052712">
    <property type="entry name" value="Acid_resist_chaperone_HdeD"/>
</dbReference>
<name>A0A0R1VY75_9LACO</name>
<reference evidence="2 3" key="1">
    <citation type="journal article" date="2015" name="Genome Announc.">
        <title>Expanding the biotechnology potential of lactobacilli through comparative genomics of 213 strains and associated genera.</title>
        <authorList>
            <person name="Sun Z."/>
            <person name="Harris H.M."/>
            <person name="McCann A."/>
            <person name="Guo C."/>
            <person name="Argimon S."/>
            <person name="Zhang W."/>
            <person name="Yang X."/>
            <person name="Jeffery I.B."/>
            <person name="Cooney J.C."/>
            <person name="Kagawa T.F."/>
            <person name="Liu W."/>
            <person name="Song Y."/>
            <person name="Salvetti E."/>
            <person name="Wrobel A."/>
            <person name="Rasinkangas P."/>
            <person name="Parkhill J."/>
            <person name="Rea M.C."/>
            <person name="O'Sullivan O."/>
            <person name="Ritari J."/>
            <person name="Douillard F.P."/>
            <person name="Paul Ross R."/>
            <person name="Yang R."/>
            <person name="Briner A.E."/>
            <person name="Felis G.E."/>
            <person name="de Vos W.M."/>
            <person name="Barrangou R."/>
            <person name="Klaenhammer T.R."/>
            <person name="Caufield P.W."/>
            <person name="Cui Y."/>
            <person name="Zhang H."/>
            <person name="O'Toole P.W."/>
        </authorList>
    </citation>
    <scope>NUCLEOTIDE SEQUENCE [LARGE SCALE GENOMIC DNA]</scope>
    <source>
        <strain evidence="2 3">DSM 17758</strain>
    </source>
</reference>
<keyword evidence="1" id="KW-0472">Membrane</keyword>
<dbReference type="PANTHER" id="PTHR34989:SF1">
    <property type="entry name" value="PROTEIN HDED"/>
    <property type="match status" value="1"/>
</dbReference>
<gene>
    <name evidence="2" type="ORF">FC15_GL000850</name>
</gene>
<dbReference type="InterPro" id="IPR005325">
    <property type="entry name" value="DUF308_memb"/>
</dbReference>
<dbReference type="GO" id="GO:0005886">
    <property type="term" value="C:plasma membrane"/>
    <property type="evidence" value="ECO:0007669"/>
    <property type="project" value="TreeGrafter"/>
</dbReference>
<feature type="transmembrane region" description="Helical" evidence="1">
    <location>
        <begin position="29"/>
        <end position="46"/>
    </location>
</feature>
<evidence type="ECO:0000313" key="3">
    <source>
        <dbReference type="Proteomes" id="UP000051315"/>
    </source>
</evidence>
<dbReference type="EMBL" id="AZFX01000096">
    <property type="protein sequence ID" value="KRM07782.1"/>
    <property type="molecule type" value="Genomic_DNA"/>
</dbReference>
<feature type="transmembrane region" description="Helical" evidence="1">
    <location>
        <begin position="84"/>
        <end position="102"/>
    </location>
</feature>
<protein>
    <recommendedName>
        <fullName evidence="4">Acid-resistance membrane protein</fullName>
    </recommendedName>
</protein>
<dbReference type="PANTHER" id="PTHR34989">
    <property type="entry name" value="PROTEIN HDED"/>
    <property type="match status" value="1"/>
</dbReference>
<evidence type="ECO:0008006" key="4">
    <source>
        <dbReference type="Google" id="ProtNLM"/>
    </source>
</evidence>
<dbReference type="Proteomes" id="UP000051315">
    <property type="component" value="Unassembled WGS sequence"/>
</dbReference>
<evidence type="ECO:0000313" key="2">
    <source>
        <dbReference type="EMBL" id="KRM07782.1"/>
    </source>
</evidence>
<accession>A0A0R1VY75</accession>
<dbReference type="AlphaFoldDB" id="A0A0R1VY75"/>
<comment type="caution">
    <text evidence="2">The sequence shown here is derived from an EMBL/GenBank/DDBJ whole genome shotgun (WGS) entry which is preliminary data.</text>
</comment>
<feature type="transmembrane region" description="Helical" evidence="1">
    <location>
        <begin position="58"/>
        <end position="78"/>
    </location>
</feature>